<comment type="caution">
    <text evidence="4">The sequence shown here is derived from an EMBL/GenBank/DDBJ whole genome shotgun (WGS) entry which is preliminary data.</text>
</comment>
<feature type="domain" description="FAD-binding" evidence="3">
    <location>
        <begin position="5"/>
        <end position="347"/>
    </location>
</feature>
<dbReference type="SUPFAM" id="SSF51905">
    <property type="entry name" value="FAD/NAD(P)-binding domain"/>
    <property type="match status" value="1"/>
</dbReference>
<sequence>MKTVTHVLIIGGGIAGPAVALALAKAGIRSTIYESYSATADQVGGSMMVAPNGLEALKIIGVDADLHVASRPISHMAIANSRGKVLSRFDGLEGMQPSRVVWRSDLYRVLRRAAEDAGIPIVHGKRLVTASETANGVHASFADGSDASGDILIGADGIRSTVRELIDPGAPSPHYAGTLGFGGVAPRDTIPVPSDTMTFVFGKRAFWGYWADPDKGICWFGNLPHAAPSSMGEVRKVPSVQWLEQLRELYGDDQPAQILLKHSDRNQLLGPIASEMMPPVPRWHSERMVLVGDAVHAPSSSSGQGASLAIESAIQLARCLRDTPEPSQAFACYEQLRRERVEKVAANAAKTNNQKAQGPLARALMDIVMPIALKTLFKPAKIFGSQHHYRIDWDAKAFPESR</sequence>
<dbReference type="Proteomes" id="UP000280434">
    <property type="component" value="Unassembled WGS sequence"/>
</dbReference>
<proteinExistence type="predicted"/>
<dbReference type="InterPro" id="IPR050493">
    <property type="entry name" value="FAD-dep_Monooxygenase_BioMet"/>
</dbReference>
<dbReference type="EMBL" id="RBZV01000007">
    <property type="protein sequence ID" value="RKP46489.1"/>
    <property type="molecule type" value="Genomic_DNA"/>
</dbReference>
<dbReference type="PANTHER" id="PTHR13789">
    <property type="entry name" value="MONOOXYGENASE"/>
    <property type="match status" value="1"/>
</dbReference>
<dbReference type="InterPro" id="IPR036188">
    <property type="entry name" value="FAD/NAD-bd_sf"/>
</dbReference>
<dbReference type="Pfam" id="PF01494">
    <property type="entry name" value="FAD_binding_3"/>
    <property type="match status" value="1"/>
</dbReference>
<dbReference type="Gene3D" id="3.50.50.60">
    <property type="entry name" value="FAD/NAD(P)-binding domain"/>
    <property type="match status" value="1"/>
</dbReference>
<name>A0A494XEC8_9BURK</name>
<keyword evidence="2 4" id="KW-0503">Monooxygenase</keyword>
<dbReference type="PANTHER" id="PTHR13789:SF309">
    <property type="entry name" value="PUTATIVE (AFU_ORTHOLOGUE AFUA_6G14510)-RELATED"/>
    <property type="match status" value="1"/>
</dbReference>
<dbReference type="InterPro" id="IPR002938">
    <property type="entry name" value="FAD-bd"/>
</dbReference>
<evidence type="ECO:0000313" key="5">
    <source>
        <dbReference type="Proteomes" id="UP000280434"/>
    </source>
</evidence>
<gene>
    <name evidence="4" type="ORF">D7S89_17890</name>
</gene>
<accession>A0A494XEC8</accession>
<dbReference type="PRINTS" id="PR00420">
    <property type="entry name" value="RNGMNOXGNASE"/>
</dbReference>
<dbReference type="RefSeq" id="WP_121279372.1">
    <property type="nucleotide sequence ID" value="NZ_RBZV01000007.1"/>
</dbReference>
<keyword evidence="5" id="KW-1185">Reference proteome</keyword>
<dbReference type="AlphaFoldDB" id="A0A494XEC8"/>
<reference evidence="4 5" key="1">
    <citation type="submission" date="2018-10" db="EMBL/GenBank/DDBJ databases">
        <title>Paraburkholderia sp. 7MK8-2, isolated from soil.</title>
        <authorList>
            <person name="Gao Z.-H."/>
            <person name="Qiu L.-H."/>
        </authorList>
    </citation>
    <scope>NUCLEOTIDE SEQUENCE [LARGE SCALE GENOMIC DNA]</scope>
    <source>
        <strain evidence="4 5">7MK8-2</strain>
    </source>
</reference>
<evidence type="ECO:0000256" key="1">
    <source>
        <dbReference type="ARBA" id="ARBA00023002"/>
    </source>
</evidence>
<organism evidence="4 5">
    <name type="scientific">Trinickia fusca</name>
    <dbReference type="NCBI Taxonomy" id="2419777"/>
    <lineage>
        <taxon>Bacteria</taxon>
        <taxon>Pseudomonadati</taxon>
        <taxon>Pseudomonadota</taxon>
        <taxon>Betaproteobacteria</taxon>
        <taxon>Burkholderiales</taxon>
        <taxon>Burkholderiaceae</taxon>
        <taxon>Trinickia</taxon>
    </lineage>
</organism>
<evidence type="ECO:0000256" key="2">
    <source>
        <dbReference type="ARBA" id="ARBA00023033"/>
    </source>
</evidence>
<dbReference type="OrthoDB" id="9147239at2"/>
<evidence type="ECO:0000259" key="3">
    <source>
        <dbReference type="Pfam" id="PF01494"/>
    </source>
</evidence>
<protein>
    <submittedName>
        <fullName evidence="4">FAD-dependent monooxygenase</fullName>
    </submittedName>
</protein>
<evidence type="ECO:0000313" key="4">
    <source>
        <dbReference type="EMBL" id="RKP46489.1"/>
    </source>
</evidence>
<dbReference type="GO" id="GO:0071949">
    <property type="term" value="F:FAD binding"/>
    <property type="evidence" value="ECO:0007669"/>
    <property type="project" value="InterPro"/>
</dbReference>
<keyword evidence="1" id="KW-0560">Oxidoreductase</keyword>
<dbReference type="GO" id="GO:0004497">
    <property type="term" value="F:monooxygenase activity"/>
    <property type="evidence" value="ECO:0007669"/>
    <property type="project" value="UniProtKB-KW"/>
</dbReference>